<evidence type="ECO:0000259" key="3">
    <source>
        <dbReference type="PROSITE" id="PS51186"/>
    </source>
</evidence>
<dbReference type="PANTHER" id="PTHR43877">
    <property type="entry name" value="AMINOALKYLPHOSPHONATE N-ACETYLTRANSFERASE-RELATED-RELATED"/>
    <property type="match status" value="1"/>
</dbReference>
<dbReference type="InterPro" id="IPR000182">
    <property type="entry name" value="GNAT_dom"/>
</dbReference>
<keyword evidence="2" id="KW-0012">Acyltransferase</keyword>
<dbReference type="GO" id="GO:0016747">
    <property type="term" value="F:acyltransferase activity, transferring groups other than amino-acyl groups"/>
    <property type="evidence" value="ECO:0007669"/>
    <property type="project" value="InterPro"/>
</dbReference>
<name>A0A9E7STM9_9EURY</name>
<dbReference type="GeneID" id="73288527"/>
<gene>
    <name evidence="4" type="ORF">NGM29_00735</name>
</gene>
<dbReference type="CDD" id="cd04301">
    <property type="entry name" value="NAT_SF"/>
    <property type="match status" value="1"/>
</dbReference>
<proteinExistence type="predicted"/>
<evidence type="ECO:0000313" key="4">
    <source>
        <dbReference type="EMBL" id="UTF53844.1"/>
    </source>
</evidence>
<dbReference type="InterPro" id="IPR016181">
    <property type="entry name" value="Acyl_CoA_acyltransferase"/>
</dbReference>
<evidence type="ECO:0000256" key="2">
    <source>
        <dbReference type="ARBA" id="ARBA00023315"/>
    </source>
</evidence>
<reference evidence="4" key="1">
    <citation type="submission" date="2022-06" db="EMBL/GenBank/DDBJ databases">
        <title>Diverse halophilic archaea isolated from saline environments.</title>
        <authorList>
            <person name="Cui H.-L."/>
        </authorList>
    </citation>
    <scope>NUCLEOTIDE SEQUENCE</scope>
    <source>
        <strain evidence="4">WLHS1</strain>
    </source>
</reference>
<dbReference type="AlphaFoldDB" id="A0A9E7STM9"/>
<protein>
    <submittedName>
        <fullName evidence="4">GNAT family N-acetyltransferase</fullName>
    </submittedName>
</protein>
<dbReference type="SUPFAM" id="SSF55729">
    <property type="entry name" value="Acyl-CoA N-acyltransferases (Nat)"/>
    <property type="match status" value="1"/>
</dbReference>
<dbReference type="RefSeq" id="WP_254158363.1">
    <property type="nucleotide sequence ID" value="NZ_CP100355.1"/>
</dbReference>
<evidence type="ECO:0000313" key="5">
    <source>
        <dbReference type="Proteomes" id="UP001056855"/>
    </source>
</evidence>
<accession>A0A9E7STM9</accession>
<dbReference type="Proteomes" id="UP001056855">
    <property type="component" value="Chromosome"/>
</dbReference>
<keyword evidence="1" id="KW-0808">Transferase</keyword>
<dbReference type="Pfam" id="PF13508">
    <property type="entry name" value="Acetyltransf_7"/>
    <property type="match status" value="1"/>
</dbReference>
<dbReference type="InterPro" id="IPR050832">
    <property type="entry name" value="Bact_Acetyltransf"/>
</dbReference>
<evidence type="ECO:0000256" key="1">
    <source>
        <dbReference type="ARBA" id="ARBA00022679"/>
    </source>
</evidence>
<keyword evidence="5" id="KW-1185">Reference proteome</keyword>
<dbReference type="Gene3D" id="3.40.630.30">
    <property type="match status" value="1"/>
</dbReference>
<organism evidence="4 5">
    <name type="scientific">Natronosalvus rutilus</name>
    <dbReference type="NCBI Taxonomy" id="2953753"/>
    <lineage>
        <taxon>Archaea</taxon>
        <taxon>Methanobacteriati</taxon>
        <taxon>Methanobacteriota</taxon>
        <taxon>Stenosarchaea group</taxon>
        <taxon>Halobacteria</taxon>
        <taxon>Halobacteriales</taxon>
        <taxon>Natrialbaceae</taxon>
        <taxon>Natronosalvus</taxon>
    </lineage>
</organism>
<dbReference type="EMBL" id="CP100355">
    <property type="protein sequence ID" value="UTF53844.1"/>
    <property type="molecule type" value="Genomic_DNA"/>
</dbReference>
<sequence length="162" mass="17470">MVEIRPARATDGEALVSVHVAAVRELGAAAYESAQVDAWAANKSPDGYPVDVDTAHFVVATRNGAVVGFGHLEFGVDEVQAVYVHPDYARTGVGRALLDHLEKTAQAAGLERLTLLASKNAVGFYERHGWRGLEWVDHESTGAVVLECLRMEKPVGQSFSIE</sequence>
<feature type="domain" description="N-acetyltransferase" evidence="3">
    <location>
        <begin position="2"/>
        <end position="156"/>
    </location>
</feature>
<dbReference type="KEGG" id="sawl:NGM29_00735"/>
<dbReference type="PROSITE" id="PS51186">
    <property type="entry name" value="GNAT"/>
    <property type="match status" value="1"/>
</dbReference>